<feature type="transmembrane region" description="Helical" evidence="1">
    <location>
        <begin position="20"/>
        <end position="47"/>
    </location>
</feature>
<name>A0A915K9U9_ROMCU</name>
<accession>A0A915K9U9</accession>
<dbReference type="Pfam" id="PF10321">
    <property type="entry name" value="7TM_GPCR_Srt"/>
    <property type="match status" value="1"/>
</dbReference>
<dbReference type="SUPFAM" id="SSF81321">
    <property type="entry name" value="Family A G protein-coupled receptor-like"/>
    <property type="match status" value="1"/>
</dbReference>
<keyword evidence="1" id="KW-0812">Transmembrane</keyword>
<proteinExistence type="predicted"/>
<dbReference type="Gene3D" id="1.20.1070.10">
    <property type="entry name" value="Rhodopsin 7-helix transmembrane proteins"/>
    <property type="match status" value="1"/>
</dbReference>
<organism evidence="2 3">
    <name type="scientific">Romanomermis culicivorax</name>
    <name type="common">Nematode worm</name>
    <dbReference type="NCBI Taxonomy" id="13658"/>
    <lineage>
        <taxon>Eukaryota</taxon>
        <taxon>Metazoa</taxon>
        <taxon>Ecdysozoa</taxon>
        <taxon>Nematoda</taxon>
        <taxon>Enoplea</taxon>
        <taxon>Dorylaimia</taxon>
        <taxon>Mermithida</taxon>
        <taxon>Mermithoidea</taxon>
        <taxon>Mermithidae</taxon>
        <taxon>Romanomermis</taxon>
    </lineage>
</organism>
<sequence length="267" mass="30558">MLTGIVTMIVMLKSKEFHTLPYFIVANHCAVDIFSLTSVGYYVASAFISQKVLNEHLERVMGFVGDYGWYTSGSFLILFAFTRMLKLHFTEASFRIITRRFIVLCSLSIYLLYALLCGTHLFSKTASVHSCMNFSTWCYDLDTDFGQLMDKFSYLYDIVCPLILITINAITIHYVHKTGNLAIGNQLHRISLRQKEIKLFAQCLIGSTFFCLTCLIYFLSNYVENTTCILGVIMHINWVLNHANSPVVYFIFNGAIQQSIKKFLIRG</sequence>
<feature type="transmembrane region" description="Helical" evidence="1">
    <location>
        <begin position="67"/>
        <end position="89"/>
    </location>
</feature>
<evidence type="ECO:0000256" key="1">
    <source>
        <dbReference type="SAM" id="Phobius"/>
    </source>
</evidence>
<dbReference type="WBParaSite" id="nRc.2.0.1.t35145-RA">
    <property type="protein sequence ID" value="nRc.2.0.1.t35145-RA"/>
    <property type="gene ID" value="nRc.2.0.1.g35145"/>
</dbReference>
<feature type="transmembrane region" description="Helical" evidence="1">
    <location>
        <begin position="101"/>
        <end position="122"/>
    </location>
</feature>
<dbReference type="InterPro" id="IPR019425">
    <property type="entry name" value="7TM_GPCR_serpentine_rcpt_Srt"/>
</dbReference>
<dbReference type="PANTHER" id="PTHR23021:SF11">
    <property type="entry name" value="SERPENTINE RECEPTOR, CLASS T"/>
    <property type="match status" value="1"/>
</dbReference>
<keyword evidence="2" id="KW-1185">Reference proteome</keyword>
<evidence type="ECO:0000313" key="2">
    <source>
        <dbReference type="Proteomes" id="UP000887565"/>
    </source>
</evidence>
<evidence type="ECO:0000313" key="3">
    <source>
        <dbReference type="WBParaSite" id="nRc.2.0.1.t35145-RA"/>
    </source>
</evidence>
<dbReference type="CDD" id="cd00637">
    <property type="entry name" value="7tm_classA_rhodopsin-like"/>
    <property type="match status" value="1"/>
</dbReference>
<reference evidence="3" key="1">
    <citation type="submission" date="2022-11" db="UniProtKB">
        <authorList>
            <consortium name="WormBaseParasite"/>
        </authorList>
    </citation>
    <scope>IDENTIFICATION</scope>
</reference>
<keyword evidence="1" id="KW-1133">Transmembrane helix</keyword>
<dbReference type="AlphaFoldDB" id="A0A915K9U9"/>
<keyword evidence="1" id="KW-0472">Membrane</keyword>
<dbReference type="PANTHER" id="PTHR23021">
    <property type="entry name" value="SERPENTINE RECEPTOR, CLASS T"/>
    <property type="match status" value="1"/>
</dbReference>
<dbReference type="Proteomes" id="UP000887565">
    <property type="component" value="Unplaced"/>
</dbReference>
<feature type="transmembrane region" description="Helical" evidence="1">
    <location>
        <begin position="197"/>
        <end position="220"/>
    </location>
</feature>
<feature type="transmembrane region" description="Helical" evidence="1">
    <location>
        <begin position="154"/>
        <end position="176"/>
    </location>
</feature>
<feature type="transmembrane region" description="Helical" evidence="1">
    <location>
        <begin position="232"/>
        <end position="252"/>
    </location>
</feature>
<protein>
    <submittedName>
        <fullName evidence="3">Vomeronasal type-1 receptor</fullName>
    </submittedName>
</protein>